<keyword evidence="3" id="KW-1185">Reference proteome</keyword>
<comment type="caution">
    <text evidence="2">The sequence shown here is derived from an EMBL/GenBank/DDBJ whole genome shotgun (WGS) entry which is preliminary data.</text>
</comment>
<proteinExistence type="predicted"/>
<dbReference type="EMBL" id="MCFJ01000006">
    <property type="protein sequence ID" value="ORY65496.1"/>
    <property type="molecule type" value="Genomic_DNA"/>
</dbReference>
<feature type="domain" description="Carbohydrate kinase PfkB" evidence="1">
    <location>
        <begin position="330"/>
        <end position="381"/>
    </location>
</feature>
<gene>
    <name evidence="2" type="ORF">BCR38DRAFT_432949</name>
</gene>
<evidence type="ECO:0000313" key="3">
    <source>
        <dbReference type="Proteomes" id="UP000193689"/>
    </source>
</evidence>
<accession>A0A1Y2E2F3</accession>
<dbReference type="PANTHER" id="PTHR47098">
    <property type="entry name" value="PROTEIN MAK32"/>
    <property type="match status" value="1"/>
</dbReference>
<dbReference type="STRING" id="1141098.A0A1Y2E2F3"/>
<dbReference type="OrthoDB" id="497927at2759"/>
<protein>
    <submittedName>
        <fullName evidence="2">Ribokinase-like protein</fullName>
    </submittedName>
</protein>
<sequence>MDGQNQLKPDGEDKALKHQSLDFVTLGMFIIDDIEYLPPTPPVKDILGGAGTYSALGARLFSPPPLSTSVGWIIDQGSDFPPALTELIDTWETSPLIRRTPERLTTRGWNGYDEHQNRAFKYMTPKKRLTAEDLTPSLLASRSFHLICSPSRCRQLVMEIKERRSGLATPDGSGLPKPIFIWEPVPDLCVPDELLNCTNTLPLIDICSPNHNELAGFMGDTGLDPETGEISTAAVERSCEQLLGSMPLQSFALVVRAGEKGCYIARNGGRKRKGGSLEKRKKPSALMHGGLQHDTDMEALFAGLLQDRDGMVVEEEIEVDPGVERWIPAYHIEKEKVVDPTGGGNTFLGGFAVALARGEALETAAAWGSVAASFAIEQVGTPTLGKDEEGKETWNGICVDDRFEEFKARLDTIPA</sequence>
<evidence type="ECO:0000313" key="2">
    <source>
        <dbReference type="EMBL" id="ORY65496.1"/>
    </source>
</evidence>
<dbReference type="FunCoup" id="A0A1Y2E2F3">
    <property type="interactions" value="17"/>
</dbReference>
<name>A0A1Y2E2F3_9PEZI</name>
<dbReference type="SUPFAM" id="SSF53613">
    <property type="entry name" value="Ribokinase-like"/>
    <property type="match status" value="1"/>
</dbReference>
<organism evidence="2 3">
    <name type="scientific">Pseudomassariella vexata</name>
    <dbReference type="NCBI Taxonomy" id="1141098"/>
    <lineage>
        <taxon>Eukaryota</taxon>
        <taxon>Fungi</taxon>
        <taxon>Dikarya</taxon>
        <taxon>Ascomycota</taxon>
        <taxon>Pezizomycotina</taxon>
        <taxon>Sordariomycetes</taxon>
        <taxon>Xylariomycetidae</taxon>
        <taxon>Amphisphaeriales</taxon>
        <taxon>Pseudomassariaceae</taxon>
        <taxon>Pseudomassariella</taxon>
    </lineage>
</organism>
<evidence type="ECO:0000259" key="1">
    <source>
        <dbReference type="Pfam" id="PF00294"/>
    </source>
</evidence>
<dbReference type="AlphaFoldDB" id="A0A1Y2E2F3"/>
<dbReference type="Proteomes" id="UP000193689">
    <property type="component" value="Unassembled WGS sequence"/>
</dbReference>
<dbReference type="RefSeq" id="XP_040716648.1">
    <property type="nucleotide sequence ID" value="XM_040860219.1"/>
</dbReference>
<dbReference type="PANTHER" id="PTHR47098:SF2">
    <property type="entry name" value="PROTEIN MAK32"/>
    <property type="match status" value="1"/>
</dbReference>
<dbReference type="InterPro" id="IPR034094">
    <property type="entry name" value="Mak32"/>
</dbReference>
<dbReference type="GeneID" id="63776431"/>
<dbReference type="InParanoid" id="A0A1Y2E2F3"/>
<keyword evidence="2" id="KW-0418">Kinase</keyword>
<dbReference type="Gene3D" id="3.40.1190.20">
    <property type="match status" value="1"/>
</dbReference>
<dbReference type="InterPro" id="IPR029056">
    <property type="entry name" value="Ribokinase-like"/>
</dbReference>
<dbReference type="GO" id="GO:0016301">
    <property type="term" value="F:kinase activity"/>
    <property type="evidence" value="ECO:0007669"/>
    <property type="project" value="UniProtKB-KW"/>
</dbReference>
<dbReference type="InterPro" id="IPR011611">
    <property type="entry name" value="PfkB_dom"/>
</dbReference>
<reference evidence="2 3" key="1">
    <citation type="submission" date="2016-07" db="EMBL/GenBank/DDBJ databases">
        <title>Pervasive Adenine N6-methylation of Active Genes in Fungi.</title>
        <authorList>
            <consortium name="DOE Joint Genome Institute"/>
            <person name="Mondo S.J."/>
            <person name="Dannebaum R.O."/>
            <person name="Kuo R.C."/>
            <person name="Labutti K."/>
            <person name="Haridas S."/>
            <person name="Kuo A."/>
            <person name="Salamov A."/>
            <person name="Ahrendt S.R."/>
            <person name="Lipzen A."/>
            <person name="Sullivan W."/>
            <person name="Andreopoulos W.B."/>
            <person name="Clum A."/>
            <person name="Lindquist E."/>
            <person name="Daum C."/>
            <person name="Ramamoorthy G.K."/>
            <person name="Gryganskyi A."/>
            <person name="Culley D."/>
            <person name="Magnuson J.K."/>
            <person name="James T.Y."/>
            <person name="O'Malley M.A."/>
            <person name="Stajich J.E."/>
            <person name="Spatafora J.W."/>
            <person name="Visel A."/>
            <person name="Grigoriev I.V."/>
        </authorList>
    </citation>
    <scope>NUCLEOTIDE SEQUENCE [LARGE SCALE GENOMIC DNA]</scope>
    <source>
        <strain evidence="2 3">CBS 129021</strain>
    </source>
</reference>
<dbReference type="Pfam" id="PF00294">
    <property type="entry name" value="PfkB"/>
    <property type="match status" value="1"/>
</dbReference>
<dbReference type="CDD" id="cd01943">
    <property type="entry name" value="MAK32"/>
    <property type="match status" value="1"/>
</dbReference>
<keyword evidence="2" id="KW-0808">Transferase</keyword>